<evidence type="ECO:0000256" key="5">
    <source>
        <dbReference type="ARBA" id="ARBA00058604"/>
    </source>
</evidence>
<dbReference type="SUPFAM" id="SSF55282">
    <property type="entry name" value="RL5-like"/>
    <property type="match status" value="1"/>
</dbReference>
<keyword evidence="6" id="KW-0699">rRNA-binding</keyword>
<dbReference type="Pfam" id="PF00281">
    <property type="entry name" value="Ribosomal_L5"/>
    <property type="match status" value="1"/>
</dbReference>
<keyword evidence="6" id="KW-0694">RNA-binding</keyword>
<protein>
    <recommendedName>
        <fullName evidence="4 6">Large ribosomal subunit protein uL5</fullName>
    </recommendedName>
</protein>
<evidence type="ECO:0000256" key="6">
    <source>
        <dbReference type="HAMAP-Rule" id="MF_01333"/>
    </source>
</evidence>
<dbReference type="InterPro" id="IPR002132">
    <property type="entry name" value="Ribosomal_uL5"/>
</dbReference>
<dbReference type="EMBL" id="MEUI01000028">
    <property type="protein sequence ID" value="OGC33741.1"/>
    <property type="molecule type" value="Genomic_DNA"/>
</dbReference>
<evidence type="ECO:0000256" key="7">
    <source>
        <dbReference type="RuleBase" id="RU003930"/>
    </source>
</evidence>
<feature type="domain" description="Large ribosomal subunit protein uL5 C-terminal" evidence="9">
    <location>
        <begin position="84"/>
        <end position="177"/>
    </location>
</feature>
<dbReference type="Proteomes" id="UP000177309">
    <property type="component" value="Unassembled WGS sequence"/>
</dbReference>
<comment type="function">
    <text evidence="5">This is one of the proteins that bind and probably mediate the attachment of the 5S RNA into the large ribosomal subunit, where it forms part of the central protuberance. In the 70S ribosome it contacts protein S13 of the 30S subunit (bridge B1b), connecting the 2 subunits; this bridge is implicated in subunit movement. Contacts the P site tRNA; the 5S rRNA and some of its associated proteins might help stabilize positioning of ribosome-bound tRNAs.</text>
</comment>
<dbReference type="Pfam" id="PF00673">
    <property type="entry name" value="Ribosomal_L5_C"/>
    <property type="match status" value="1"/>
</dbReference>
<evidence type="ECO:0000313" key="10">
    <source>
        <dbReference type="EMBL" id="OGC33741.1"/>
    </source>
</evidence>
<reference evidence="10 11" key="1">
    <citation type="journal article" date="2016" name="Nat. Commun.">
        <title>Thousands of microbial genomes shed light on interconnected biogeochemical processes in an aquifer system.</title>
        <authorList>
            <person name="Anantharaman K."/>
            <person name="Brown C.T."/>
            <person name="Hug L.A."/>
            <person name="Sharon I."/>
            <person name="Castelle C.J."/>
            <person name="Probst A.J."/>
            <person name="Thomas B.C."/>
            <person name="Singh A."/>
            <person name="Wilkins M.J."/>
            <person name="Karaoz U."/>
            <person name="Brodie E.L."/>
            <person name="Williams K.H."/>
            <person name="Hubbard S.S."/>
            <person name="Banfield J.F."/>
        </authorList>
    </citation>
    <scope>NUCLEOTIDE SEQUENCE [LARGE SCALE GENOMIC DNA]</scope>
</reference>
<dbReference type="InterPro" id="IPR020930">
    <property type="entry name" value="Ribosomal_uL5_bac-type"/>
</dbReference>
<evidence type="ECO:0000313" key="11">
    <source>
        <dbReference type="Proteomes" id="UP000177309"/>
    </source>
</evidence>
<proteinExistence type="inferred from homology"/>
<keyword evidence="3 6" id="KW-0687">Ribonucleoprotein</keyword>
<comment type="caution">
    <text evidence="10">The sequence shown here is derived from an EMBL/GenBank/DDBJ whole genome shotgun (WGS) entry which is preliminary data.</text>
</comment>
<dbReference type="InterPro" id="IPR031309">
    <property type="entry name" value="Ribosomal_uL5_C"/>
</dbReference>
<keyword evidence="6" id="KW-0820">tRNA-binding</keyword>
<evidence type="ECO:0000256" key="1">
    <source>
        <dbReference type="ARBA" id="ARBA00008553"/>
    </source>
</evidence>
<comment type="subunit">
    <text evidence="6">Part of the 50S ribosomal subunit; part of the 5S rRNA/L5/L18/L25 subcomplex. Contacts the 5S rRNA and the P site tRNA. Forms a bridge to the 30S subunit in the 70S ribosome.</text>
</comment>
<dbReference type="GO" id="GO:0003735">
    <property type="term" value="F:structural constituent of ribosome"/>
    <property type="evidence" value="ECO:0007669"/>
    <property type="project" value="InterPro"/>
</dbReference>
<evidence type="ECO:0000256" key="4">
    <source>
        <dbReference type="ARBA" id="ARBA00035245"/>
    </source>
</evidence>
<dbReference type="PANTHER" id="PTHR11994">
    <property type="entry name" value="60S RIBOSOMAL PROTEIN L11-RELATED"/>
    <property type="match status" value="1"/>
</dbReference>
<dbReference type="FunFam" id="3.30.1440.10:FF:000001">
    <property type="entry name" value="50S ribosomal protein L5"/>
    <property type="match status" value="1"/>
</dbReference>
<keyword evidence="2 6" id="KW-0689">Ribosomal protein</keyword>
<dbReference type="NCBIfam" id="NF000585">
    <property type="entry name" value="PRK00010.1"/>
    <property type="match status" value="1"/>
</dbReference>
<dbReference type="Gene3D" id="3.30.1440.10">
    <property type="match status" value="1"/>
</dbReference>
<dbReference type="HAMAP" id="MF_01333_B">
    <property type="entry name" value="Ribosomal_uL5_B"/>
    <property type="match status" value="1"/>
</dbReference>
<dbReference type="GO" id="GO:1990904">
    <property type="term" value="C:ribonucleoprotein complex"/>
    <property type="evidence" value="ECO:0007669"/>
    <property type="project" value="UniProtKB-KW"/>
</dbReference>
<dbReference type="GO" id="GO:0006412">
    <property type="term" value="P:translation"/>
    <property type="evidence" value="ECO:0007669"/>
    <property type="project" value="UniProtKB-UniRule"/>
</dbReference>
<dbReference type="GO" id="GO:0000049">
    <property type="term" value="F:tRNA binding"/>
    <property type="evidence" value="ECO:0007669"/>
    <property type="project" value="UniProtKB-UniRule"/>
</dbReference>
<evidence type="ECO:0000256" key="3">
    <source>
        <dbReference type="ARBA" id="ARBA00023274"/>
    </source>
</evidence>
<feature type="domain" description="Large ribosomal subunit protein uL5 N-terminal" evidence="8">
    <location>
        <begin position="24"/>
        <end position="80"/>
    </location>
</feature>
<organism evidence="10 11">
    <name type="scientific">candidate division WOR-1 bacterium RIFOXYC2_FULL_41_25</name>
    <dbReference type="NCBI Taxonomy" id="1802586"/>
    <lineage>
        <taxon>Bacteria</taxon>
        <taxon>Bacillati</taxon>
        <taxon>Saganbacteria</taxon>
    </lineage>
</organism>
<accession>A0A1F4TLY0</accession>
<evidence type="ECO:0000259" key="8">
    <source>
        <dbReference type="Pfam" id="PF00281"/>
    </source>
</evidence>
<sequence>MSTLEKDFKNKVAEELMKTGEFKNPFRVPHLIKIVINRGVGETRENSKAIDVSAKELAEITGQQPLIIKAKKAIAAFKLRKDLPIGLKVTLRGRRMYGFLLKFVNVCLPKIRDFRGVSTKSFDGRGNYNMGIREQLIFPEVDYEKIDRVRGMDITFVTSARNDKEARQLLQAFGVPFRKDG</sequence>
<evidence type="ECO:0000256" key="2">
    <source>
        <dbReference type="ARBA" id="ARBA00022980"/>
    </source>
</evidence>
<gene>
    <name evidence="6" type="primary">rplE</name>
    <name evidence="10" type="ORF">A2462_00490</name>
</gene>
<comment type="similarity">
    <text evidence="1 6 7">Belongs to the universal ribosomal protein uL5 family.</text>
</comment>
<dbReference type="AlphaFoldDB" id="A0A1F4TLY0"/>
<dbReference type="GO" id="GO:0019843">
    <property type="term" value="F:rRNA binding"/>
    <property type="evidence" value="ECO:0007669"/>
    <property type="project" value="UniProtKB-UniRule"/>
</dbReference>
<dbReference type="PIRSF" id="PIRSF002161">
    <property type="entry name" value="Ribosomal_L5"/>
    <property type="match status" value="1"/>
</dbReference>
<dbReference type="InterPro" id="IPR022803">
    <property type="entry name" value="Ribosomal_uL5_dom_sf"/>
</dbReference>
<comment type="function">
    <text evidence="6">This is 1 of the proteins that bind and probably mediate the attachment of the 5S RNA into the large ribosomal subunit, where it forms part of the central protuberance. In the 70S ribosome it contacts protein S13 of the 30S subunit (bridge B1b), connecting the 2 subunits; this bridge is implicated in subunit movement. Contacts the P site tRNA; the 5S rRNA and some of its associated proteins might help stabilize positioning of ribosome-bound tRNAs.</text>
</comment>
<evidence type="ECO:0000259" key="9">
    <source>
        <dbReference type="Pfam" id="PF00673"/>
    </source>
</evidence>
<dbReference type="InterPro" id="IPR031310">
    <property type="entry name" value="Ribosomal_uL5_N"/>
</dbReference>
<dbReference type="GO" id="GO:0005840">
    <property type="term" value="C:ribosome"/>
    <property type="evidence" value="ECO:0007669"/>
    <property type="project" value="UniProtKB-KW"/>
</dbReference>
<name>A0A1F4TLY0_UNCSA</name>